<keyword evidence="2" id="KW-0472">Membrane</keyword>
<dbReference type="RefSeq" id="WP_341582774.1">
    <property type="nucleotide sequence ID" value="NZ_CP101118.1"/>
</dbReference>
<feature type="domain" description="Bacterial sugar transferase" evidence="3">
    <location>
        <begin position="3"/>
        <end position="172"/>
    </location>
</feature>
<dbReference type="InterPro" id="IPR003362">
    <property type="entry name" value="Bact_transf"/>
</dbReference>
<dbReference type="EMBL" id="CP101118">
    <property type="protein sequence ID" value="WZF90593.1"/>
    <property type="molecule type" value="Genomic_DNA"/>
</dbReference>
<evidence type="ECO:0000256" key="2">
    <source>
        <dbReference type="SAM" id="Phobius"/>
    </source>
</evidence>
<name>A0ABZ2W765_9GAMM</name>
<dbReference type="PANTHER" id="PTHR30576:SF10">
    <property type="entry name" value="SLL5057 PROTEIN"/>
    <property type="match status" value="1"/>
</dbReference>
<dbReference type="PANTHER" id="PTHR30576">
    <property type="entry name" value="COLANIC BIOSYNTHESIS UDP-GLUCOSE LIPID CARRIER TRANSFERASE"/>
    <property type="match status" value="1"/>
</dbReference>
<evidence type="ECO:0000259" key="3">
    <source>
        <dbReference type="Pfam" id="PF02397"/>
    </source>
</evidence>
<keyword evidence="5" id="KW-1185">Reference proteome</keyword>
<evidence type="ECO:0000256" key="1">
    <source>
        <dbReference type="ARBA" id="ARBA00006464"/>
    </source>
</evidence>
<dbReference type="Proteomes" id="UP001475781">
    <property type="component" value="Chromosome"/>
</dbReference>
<proteinExistence type="inferred from homology"/>
<gene>
    <name evidence="4" type="ORF">NLK58_06205</name>
</gene>
<feature type="transmembrane region" description="Helical" evidence="2">
    <location>
        <begin position="7"/>
        <end position="30"/>
    </location>
</feature>
<protein>
    <submittedName>
        <fullName evidence="4">Sugar transferase</fullName>
    </submittedName>
</protein>
<keyword evidence="2" id="KW-1133">Transmembrane helix</keyword>
<evidence type="ECO:0000313" key="4">
    <source>
        <dbReference type="EMBL" id="WZF90593.1"/>
    </source>
</evidence>
<comment type="similarity">
    <text evidence="1">Belongs to the bacterial sugar transferase family.</text>
</comment>
<organism evidence="4 5">
    <name type="scientific">Marinobacter metalliresistant</name>
    <dbReference type="NCBI Taxonomy" id="2961995"/>
    <lineage>
        <taxon>Bacteria</taxon>
        <taxon>Pseudomonadati</taxon>
        <taxon>Pseudomonadota</taxon>
        <taxon>Gammaproteobacteria</taxon>
        <taxon>Pseudomonadales</taxon>
        <taxon>Marinobacteraceae</taxon>
        <taxon>Marinobacter</taxon>
    </lineage>
</organism>
<accession>A0ABZ2W765</accession>
<reference evidence="4 5" key="1">
    <citation type="submission" date="2022-07" db="EMBL/GenBank/DDBJ databases">
        <title>A copper resistant bacterium isolated from sediment samples of deep sea hydrothermal areas.</title>
        <authorList>
            <person name="Zeng X."/>
        </authorList>
    </citation>
    <scope>NUCLEOTIDE SEQUENCE [LARGE SCALE GENOMIC DNA]</scope>
    <source>
        <strain evidence="5">CuT 6</strain>
    </source>
</reference>
<dbReference type="Pfam" id="PF02397">
    <property type="entry name" value="Bac_transf"/>
    <property type="match status" value="1"/>
</dbReference>
<keyword evidence="4" id="KW-0808">Transferase</keyword>
<dbReference type="GO" id="GO:0016740">
    <property type="term" value="F:transferase activity"/>
    <property type="evidence" value="ECO:0007669"/>
    <property type="project" value="UniProtKB-KW"/>
</dbReference>
<keyword evidence="2" id="KW-0812">Transmembrane</keyword>
<evidence type="ECO:0000313" key="5">
    <source>
        <dbReference type="Proteomes" id="UP001475781"/>
    </source>
</evidence>
<sequence length="186" mass="20520">MIRLFDFFFSLLGLVLGAPILLILLVVGLFDTGSPLFRQQRVGRNKKPFTLVKFRTMRKGTASVASHLASANAITPFGRFLRGTKLDELPQLWNVLKGEMSLVGPRPCLFNQEELIAERERRGVLGARPGITGLAQVNDIDMSTPRLLAETDQKMLQNLTLPAYFKYIFMTVAGKGAGDRIPGEGG</sequence>